<dbReference type="SUPFAM" id="SSF81324">
    <property type="entry name" value="Voltage-gated potassium channels"/>
    <property type="match status" value="1"/>
</dbReference>
<keyword evidence="4" id="KW-1185">Reference proteome</keyword>
<evidence type="ECO:0000313" key="3">
    <source>
        <dbReference type="EMBL" id="MET4562993.1"/>
    </source>
</evidence>
<feature type="transmembrane region" description="Helical" evidence="1">
    <location>
        <begin position="24"/>
        <end position="42"/>
    </location>
</feature>
<feature type="domain" description="Potassium channel" evidence="2">
    <location>
        <begin position="30"/>
        <end position="103"/>
    </location>
</feature>
<feature type="transmembrane region" description="Helical" evidence="1">
    <location>
        <begin position="79"/>
        <end position="99"/>
    </location>
</feature>
<accession>A0ABV2PPW3</accession>
<dbReference type="Gene3D" id="1.10.287.70">
    <property type="match status" value="1"/>
</dbReference>
<comment type="caution">
    <text evidence="3">The sequence shown here is derived from an EMBL/GenBank/DDBJ whole genome shotgun (WGS) entry which is preliminary data.</text>
</comment>
<evidence type="ECO:0000313" key="4">
    <source>
        <dbReference type="Proteomes" id="UP001549363"/>
    </source>
</evidence>
<dbReference type="Pfam" id="PF07885">
    <property type="entry name" value="Ion_trans_2"/>
    <property type="match status" value="1"/>
</dbReference>
<protein>
    <submittedName>
        <fullName evidence="3">Kef-type K+ transport system membrane component KefB</fullName>
    </submittedName>
</protein>
<keyword evidence="1" id="KW-0472">Membrane</keyword>
<evidence type="ECO:0000259" key="2">
    <source>
        <dbReference type="Pfam" id="PF07885"/>
    </source>
</evidence>
<organism evidence="3 4">
    <name type="scientific">Lysinibacillus parviboronicapiens</name>
    <dbReference type="NCBI Taxonomy" id="436516"/>
    <lineage>
        <taxon>Bacteria</taxon>
        <taxon>Bacillati</taxon>
        <taxon>Bacillota</taxon>
        <taxon>Bacilli</taxon>
        <taxon>Bacillales</taxon>
        <taxon>Bacillaceae</taxon>
        <taxon>Lysinibacillus</taxon>
    </lineage>
</organism>
<dbReference type="EMBL" id="JBEPSB010000028">
    <property type="protein sequence ID" value="MET4562993.1"/>
    <property type="molecule type" value="Genomic_DNA"/>
</dbReference>
<keyword evidence="1" id="KW-1133">Transmembrane helix</keyword>
<name>A0ABV2PPW3_9BACI</name>
<proteinExistence type="predicted"/>
<gene>
    <name evidence="3" type="ORF">ABIA69_004184</name>
</gene>
<evidence type="ECO:0000256" key="1">
    <source>
        <dbReference type="SAM" id="Phobius"/>
    </source>
</evidence>
<dbReference type="RefSeq" id="WP_107925544.1">
    <property type="nucleotide sequence ID" value="NZ_JBEPSB010000028.1"/>
</dbReference>
<dbReference type="InterPro" id="IPR013099">
    <property type="entry name" value="K_chnl_dom"/>
</dbReference>
<sequence length="122" mass="14003">MLSFILSTKRLLRGLWRAFKRPQFISLFTTLSLIIFSGTMFYKGIEGWDWLDALFFAVVSLIPTGVETGLYPTSDFSKVFTMIYLVIGTGVMFIMLLMLGRTMINFSSEEGEQEKLKKFSKN</sequence>
<dbReference type="Proteomes" id="UP001549363">
    <property type="component" value="Unassembled WGS sequence"/>
</dbReference>
<reference evidence="3 4" key="1">
    <citation type="submission" date="2024-06" db="EMBL/GenBank/DDBJ databases">
        <title>Sorghum-associated microbial communities from plants grown in Nebraska, USA.</title>
        <authorList>
            <person name="Schachtman D."/>
        </authorList>
    </citation>
    <scope>NUCLEOTIDE SEQUENCE [LARGE SCALE GENOMIC DNA]</scope>
    <source>
        <strain evidence="3 4">736</strain>
    </source>
</reference>
<keyword evidence="1" id="KW-0812">Transmembrane</keyword>